<feature type="region of interest" description="Disordered" evidence="1">
    <location>
        <begin position="1"/>
        <end position="49"/>
    </location>
</feature>
<name>A0A6P1CWP1_9NOCA</name>
<protein>
    <submittedName>
        <fullName evidence="2">Uncharacterized protein</fullName>
    </submittedName>
</protein>
<feature type="compositionally biased region" description="Low complexity" evidence="1">
    <location>
        <begin position="1"/>
        <end position="10"/>
    </location>
</feature>
<gene>
    <name evidence="2" type="ORF">GV791_26935</name>
</gene>
<organism evidence="2 3">
    <name type="scientific">Nocardia cyriacigeorgica</name>
    <dbReference type="NCBI Taxonomy" id="135487"/>
    <lineage>
        <taxon>Bacteria</taxon>
        <taxon>Bacillati</taxon>
        <taxon>Actinomycetota</taxon>
        <taxon>Actinomycetes</taxon>
        <taxon>Mycobacteriales</taxon>
        <taxon>Nocardiaceae</taxon>
        <taxon>Nocardia</taxon>
    </lineage>
</organism>
<dbReference type="Proteomes" id="UP000471166">
    <property type="component" value="Unassembled WGS sequence"/>
</dbReference>
<reference evidence="2 3" key="1">
    <citation type="submission" date="2020-01" db="EMBL/GenBank/DDBJ databases">
        <title>Genetics and antimicrobial susceptibilities of Nocardia species isolated from the soil; a comparison with species isolated from humans.</title>
        <authorList>
            <person name="Carrasco G."/>
            <person name="Monzon S."/>
            <person name="Sansegundo M."/>
            <person name="Garcia E."/>
            <person name="Garrido N."/>
            <person name="Medina M.J."/>
            <person name="Villalon P."/>
            <person name="Ramirez-Arocha A.C."/>
            <person name="Jimenez P."/>
            <person name="Cuesta I."/>
            <person name="Valdezate S."/>
        </authorList>
    </citation>
    <scope>NUCLEOTIDE SEQUENCE [LARGE SCALE GENOMIC DNA]</scope>
    <source>
        <strain evidence="2 3">CNM20110626</strain>
    </source>
</reference>
<sequence length="72" mass="6993">MDGSASAGDDGAPGIGGIDQQPSSAVQPARPAAASGNDGARSPRPTATADLATLRQVLDGLARYAAEETGEG</sequence>
<evidence type="ECO:0000256" key="1">
    <source>
        <dbReference type="SAM" id="MobiDB-lite"/>
    </source>
</evidence>
<evidence type="ECO:0000313" key="2">
    <source>
        <dbReference type="EMBL" id="NEW36172.1"/>
    </source>
</evidence>
<comment type="caution">
    <text evidence="2">The sequence shown here is derived from an EMBL/GenBank/DDBJ whole genome shotgun (WGS) entry which is preliminary data.</text>
</comment>
<accession>A0A6P1CWP1</accession>
<proteinExistence type="predicted"/>
<evidence type="ECO:0000313" key="3">
    <source>
        <dbReference type="Proteomes" id="UP000471166"/>
    </source>
</evidence>
<dbReference type="EMBL" id="JAAGVB010000064">
    <property type="protein sequence ID" value="NEW36172.1"/>
    <property type="molecule type" value="Genomic_DNA"/>
</dbReference>
<dbReference type="AlphaFoldDB" id="A0A6P1CWP1"/>